<evidence type="ECO:0008006" key="3">
    <source>
        <dbReference type="Google" id="ProtNLM"/>
    </source>
</evidence>
<accession>A0A840V286</accession>
<dbReference type="EMBL" id="JACHEO010000017">
    <property type="protein sequence ID" value="MBB5348948.1"/>
    <property type="molecule type" value="Genomic_DNA"/>
</dbReference>
<keyword evidence="2" id="KW-1185">Reference proteome</keyword>
<protein>
    <recommendedName>
        <fullName evidence="3">PilZ domain-containing protein</fullName>
    </recommendedName>
</protein>
<dbReference type="RefSeq" id="WP_183351765.1">
    <property type="nucleotide sequence ID" value="NZ_JACHEO010000017.1"/>
</dbReference>
<dbReference type="Proteomes" id="UP000539642">
    <property type="component" value="Unassembled WGS sequence"/>
</dbReference>
<comment type="caution">
    <text evidence="1">The sequence shown here is derived from an EMBL/GenBank/DDBJ whole genome shotgun (WGS) entry which is preliminary data.</text>
</comment>
<evidence type="ECO:0000313" key="1">
    <source>
        <dbReference type="EMBL" id="MBB5348948.1"/>
    </source>
</evidence>
<name>A0A840V286_9BACT</name>
<reference evidence="1 2" key="1">
    <citation type="submission" date="2020-08" db="EMBL/GenBank/DDBJ databases">
        <title>Genomic Encyclopedia of Type Strains, Phase IV (KMG-IV): sequencing the most valuable type-strain genomes for metagenomic binning, comparative biology and taxonomic classification.</title>
        <authorList>
            <person name="Goeker M."/>
        </authorList>
    </citation>
    <scope>NUCLEOTIDE SEQUENCE [LARGE SCALE GENOMIC DNA]</scope>
    <source>
        <strain evidence="1 2">DSM 28570</strain>
    </source>
</reference>
<organism evidence="1 2">
    <name type="scientific">Desulfoprunum benzoelyticum</name>
    <dbReference type="NCBI Taxonomy" id="1506996"/>
    <lineage>
        <taxon>Bacteria</taxon>
        <taxon>Pseudomonadati</taxon>
        <taxon>Thermodesulfobacteriota</taxon>
        <taxon>Desulfobulbia</taxon>
        <taxon>Desulfobulbales</taxon>
        <taxon>Desulfobulbaceae</taxon>
        <taxon>Desulfoprunum</taxon>
    </lineage>
</organism>
<evidence type="ECO:0000313" key="2">
    <source>
        <dbReference type="Proteomes" id="UP000539642"/>
    </source>
</evidence>
<proteinExistence type="predicted"/>
<sequence>MNDIEKRRKKILRSNLINSLNRINFKNGDVVFKFKHKKYNNYILLKAKPQTCNNTFLECLWSDPGRIKSKWKLYDLEGFSFNDGLNQVEVQAQLVDYNDDGLIVELPEYSYGMQLRAVKRHLCKEVTAQISQEGVVVTGRLINFCAESFAVKYLTKSTPANLEINTENSANIVLMHKGEFIFSGKCTIIRHEKHANESILVFRPEKDTIRKKKFNEHRTERLVLSPLPNLVFYHPLIQKKISLGLNDISALGFSVEEDSENSILLPGLIIPELKIELIHGMSICCKAQVIYRIPKDDVVRCGMVILDMKMQDHIKLSSLIHKAKNRYSYIDCTNIDLEALWDFFFDTGFVYPSKYMHIAEQKDKFLSVYKKLYNENPEISRYVIYQDKGKIYGHVAMLRYYQKTWLIHHHAAVKSTKNRAGLVVIEHIMQYINEIHSLPSAKINYIGIYFRPDNRFAKRVFETTIRALNDIKKSSIDEFAYFYIHNNMATTAYSGSLSLCETDLEELEIFQNWYDEVSGGLLIKALDLDPEAHLIDESICKDYVKAGLKREKKIFSLKKDDELLAILIVNISDFGLNMSELTNCIQFFVLDQSQLNRHSYNFAIEKIVQFYEYTTVPVLLYPKSFAEKHQLPFDKTYFLGLLNLDYLNECLDVFLGIITPKKSDIFYSNIVKRLNNLQD</sequence>
<gene>
    <name evidence="1" type="ORF">HNQ81_002689</name>
</gene>
<dbReference type="AlphaFoldDB" id="A0A840V286"/>